<dbReference type="PANTHER" id="PTHR38766:SF1">
    <property type="entry name" value="FLAGELLAR PROTEIN FLIO"/>
    <property type="match status" value="1"/>
</dbReference>
<feature type="compositionally biased region" description="Basic and acidic residues" evidence="9">
    <location>
        <begin position="149"/>
        <end position="162"/>
    </location>
</feature>
<evidence type="ECO:0000256" key="9">
    <source>
        <dbReference type="SAM" id="MobiDB-lite"/>
    </source>
</evidence>
<name>A0A3B0W2L5_9ZZZZ</name>
<feature type="region of interest" description="Disordered" evidence="9">
    <location>
        <begin position="139"/>
        <end position="162"/>
    </location>
</feature>
<reference evidence="11" key="1">
    <citation type="submission" date="2018-06" db="EMBL/GenBank/DDBJ databases">
        <authorList>
            <person name="Zhirakovskaya E."/>
        </authorList>
    </citation>
    <scope>NUCLEOTIDE SEQUENCE</scope>
</reference>
<keyword evidence="7" id="KW-0975">Bacterial flagellum</keyword>
<keyword evidence="4 10" id="KW-0812">Transmembrane</keyword>
<dbReference type="InterPro" id="IPR052205">
    <property type="entry name" value="FliO/MopB"/>
</dbReference>
<dbReference type="Pfam" id="PF04347">
    <property type="entry name" value="FliO"/>
    <property type="match status" value="1"/>
</dbReference>
<proteinExistence type="inferred from homology"/>
<feature type="transmembrane region" description="Helical" evidence="10">
    <location>
        <begin position="46"/>
        <end position="64"/>
    </location>
</feature>
<evidence type="ECO:0000313" key="11">
    <source>
        <dbReference type="EMBL" id="VAW46653.1"/>
    </source>
</evidence>
<gene>
    <name evidence="11" type="ORF">MNBD_GAMMA03-1159</name>
</gene>
<dbReference type="InterPro" id="IPR022781">
    <property type="entry name" value="Flagellar_biosynth_FliO"/>
</dbReference>
<sequence>MLKHAFIWGISSTICYTSITLAETATETTVAIGESVTRPSEYFGQIMLSLILVLLIIFLAAWILRRYSRFPGVADGNLKVIGALSVGQRERIILLQVGQEQILVGVTSNKITTLHQLEEPIQVKDSIPISSQFSKRLQEALKPTSTSKDVSKDVSKTHRADL</sequence>
<evidence type="ECO:0000256" key="6">
    <source>
        <dbReference type="ARBA" id="ARBA00023136"/>
    </source>
</evidence>
<evidence type="ECO:0000256" key="1">
    <source>
        <dbReference type="ARBA" id="ARBA00004117"/>
    </source>
</evidence>
<evidence type="ECO:0000256" key="2">
    <source>
        <dbReference type="ARBA" id="ARBA00004236"/>
    </source>
</evidence>
<accession>A0A3B0W2L5</accession>
<keyword evidence="5 10" id="KW-1133">Transmembrane helix</keyword>
<evidence type="ECO:0000256" key="4">
    <source>
        <dbReference type="ARBA" id="ARBA00022692"/>
    </source>
</evidence>
<evidence type="ECO:0000256" key="10">
    <source>
        <dbReference type="SAM" id="Phobius"/>
    </source>
</evidence>
<evidence type="ECO:0008006" key="12">
    <source>
        <dbReference type="Google" id="ProtNLM"/>
    </source>
</evidence>
<keyword evidence="3" id="KW-1003">Cell membrane</keyword>
<comment type="similarity">
    <text evidence="8">Belongs to the FliO/MopB family.</text>
</comment>
<dbReference type="AlphaFoldDB" id="A0A3B0W2L5"/>
<dbReference type="PANTHER" id="PTHR38766">
    <property type="entry name" value="FLAGELLAR PROTEIN FLIO"/>
    <property type="match status" value="1"/>
</dbReference>
<dbReference type="GO" id="GO:0005886">
    <property type="term" value="C:plasma membrane"/>
    <property type="evidence" value="ECO:0007669"/>
    <property type="project" value="UniProtKB-SubCell"/>
</dbReference>
<keyword evidence="6 10" id="KW-0472">Membrane</keyword>
<dbReference type="GO" id="GO:0009425">
    <property type="term" value="C:bacterial-type flagellum basal body"/>
    <property type="evidence" value="ECO:0007669"/>
    <property type="project" value="UniProtKB-SubCell"/>
</dbReference>
<dbReference type="GO" id="GO:0044781">
    <property type="term" value="P:bacterial-type flagellum organization"/>
    <property type="evidence" value="ECO:0007669"/>
    <property type="project" value="InterPro"/>
</dbReference>
<evidence type="ECO:0000256" key="7">
    <source>
        <dbReference type="ARBA" id="ARBA00023143"/>
    </source>
</evidence>
<comment type="subcellular location">
    <subcellularLocation>
        <location evidence="1">Bacterial flagellum basal body</location>
    </subcellularLocation>
    <subcellularLocation>
        <location evidence="2">Cell membrane</location>
    </subcellularLocation>
</comment>
<dbReference type="NCBIfam" id="TIGR03500">
    <property type="entry name" value="FliO_TIGR"/>
    <property type="match status" value="1"/>
</dbReference>
<protein>
    <recommendedName>
        <fullName evidence="12">Flagellar protein</fullName>
    </recommendedName>
</protein>
<organism evidence="11">
    <name type="scientific">hydrothermal vent metagenome</name>
    <dbReference type="NCBI Taxonomy" id="652676"/>
    <lineage>
        <taxon>unclassified sequences</taxon>
        <taxon>metagenomes</taxon>
        <taxon>ecological metagenomes</taxon>
    </lineage>
</organism>
<dbReference type="EMBL" id="UOFC01000110">
    <property type="protein sequence ID" value="VAW46653.1"/>
    <property type="molecule type" value="Genomic_DNA"/>
</dbReference>
<evidence type="ECO:0000256" key="5">
    <source>
        <dbReference type="ARBA" id="ARBA00022989"/>
    </source>
</evidence>
<evidence type="ECO:0000256" key="8">
    <source>
        <dbReference type="ARBA" id="ARBA00037937"/>
    </source>
</evidence>
<evidence type="ECO:0000256" key="3">
    <source>
        <dbReference type="ARBA" id="ARBA00022475"/>
    </source>
</evidence>